<dbReference type="PATRIC" id="fig|941280.3.peg.2267"/>
<accession>A0A192CCQ0</accession>
<reference evidence="1 2" key="1">
    <citation type="submission" date="2016-03" db="EMBL/GenBank/DDBJ databases">
        <title>Genome Sequence and Comparative Pathogenic Determinants of Uropathogenic Escherichia coli O25b:H4, a Clinical Isolate from Saudi Arabia.</title>
        <authorList>
            <person name="Alyamani E.A.J."/>
            <person name="Khiyami M.A."/>
            <person name="Booq R.Y."/>
            <person name="Bahwerth F.S."/>
            <person name="Vaisvil B."/>
            <person name="Schmitt D.P."/>
            <person name="Kapatral V."/>
        </authorList>
    </citation>
    <scope>NUCLEOTIDE SEQUENCE [LARGE SCALE GENOMIC DNA]</scope>
    <source>
        <strain evidence="1 2">O25b:H4</strain>
    </source>
</reference>
<dbReference type="EMBL" id="CP015085">
    <property type="protein sequence ID" value="ANK03547.1"/>
    <property type="molecule type" value="Genomic_DNA"/>
</dbReference>
<dbReference type="AlphaFoldDB" id="A0A192CCQ0"/>
<proteinExistence type="predicted"/>
<sequence length="34" mass="3797">MLLFCTVFVGYGFDDCCANARFQGNNCLIFGQDN</sequence>
<dbReference type="Proteomes" id="UP000183316">
    <property type="component" value="Chromosome"/>
</dbReference>
<evidence type="ECO:0000313" key="2">
    <source>
        <dbReference type="Proteomes" id="UP000183316"/>
    </source>
</evidence>
<name>A0A192CCQ0_ECO25</name>
<evidence type="ECO:0000313" key="1">
    <source>
        <dbReference type="EMBL" id="ANK03547.1"/>
    </source>
</evidence>
<gene>
    <name evidence="1" type="ORF">WLH_02286</name>
</gene>
<protein>
    <submittedName>
        <fullName evidence="1">Uncharacterized protein</fullName>
    </submittedName>
</protein>
<organism evidence="1 2">
    <name type="scientific">Escherichia coli O25b:H4</name>
    <dbReference type="NCBI Taxonomy" id="941280"/>
    <lineage>
        <taxon>Bacteria</taxon>
        <taxon>Pseudomonadati</taxon>
        <taxon>Pseudomonadota</taxon>
        <taxon>Gammaproteobacteria</taxon>
        <taxon>Enterobacterales</taxon>
        <taxon>Enterobacteriaceae</taxon>
        <taxon>Escherichia</taxon>
    </lineage>
</organism>